<evidence type="ECO:0000313" key="3">
    <source>
        <dbReference type="EMBL" id="PTD98119.1"/>
    </source>
</evidence>
<dbReference type="Pfam" id="PF00534">
    <property type="entry name" value="Glycos_transf_1"/>
    <property type="match status" value="1"/>
</dbReference>
<keyword evidence="4" id="KW-1185">Reference proteome</keyword>
<dbReference type="SUPFAM" id="SSF53756">
    <property type="entry name" value="UDP-Glycosyltransferase/glycogen phosphorylase"/>
    <property type="match status" value="1"/>
</dbReference>
<dbReference type="InterPro" id="IPR028098">
    <property type="entry name" value="Glyco_trans_4-like_N"/>
</dbReference>
<dbReference type="RefSeq" id="WP_107491879.1">
    <property type="nucleotide sequence ID" value="NZ_PZKC01000001.1"/>
</dbReference>
<comment type="caution">
    <text evidence="3">The sequence shown here is derived from an EMBL/GenBank/DDBJ whole genome shotgun (WGS) entry which is preliminary data.</text>
</comment>
<evidence type="ECO:0000313" key="4">
    <source>
        <dbReference type="Proteomes" id="UP000241193"/>
    </source>
</evidence>
<feature type="domain" description="Glycosyltransferase subfamily 4-like N-terminal" evidence="2">
    <location>
        <begin position="78"/>
        <end position="218"/>
    </location>
</feature>
<dbReference type="Proteomes" id="UP000241193">
    <property type="component" value="Unassembled WGS sequence"/>
</dbReference>
<reference evidence="3 4" key="2">
    <citation type="submission" date="2018-04" db="EMBL/GenBank/DDBJ databases">
        <title>Thauera lacus sp. nov., isolated from an saline lake in Inner Mongolia, China.</title>
        <authorList>
            <person name="Liang Q.-Y."/>
        </authorList>
    </citation>
    <scope>NUCLEOTIDE SEQUENCE [LARGE SCALE GENOMIC DNA]</scope>
    <source>
        <strain evidence="3 4">D20</strain>
    </source>
</reference>
<proteinExistence type="predicted"/>
<keyword evidence="3" id="KW-0808">Transferase</keyword>
<dbReference type="EMBL" id="PZKC01000001">
    <property type="protein sequence ID" value="PTD98119.1"/>
    <property type="molecule type" value="Genomic_DNA"/>
</dbReference>
<accession>A0A2T4IK30</accession>
<evidence type="ECO:0000259" key="1">
    <source>
        <dbReference type="Pfam" id="PF00534"/>
    </source>
</evidence>
<dbReference type="PANTHER" id="PTHR45947">
    <property type="entry name" value="SULFOQUINOVOSYL TRANSFERASE SQD2"/>
    <property type="match status" value="1"/>
</dbReference>
<dbReference type="InterPro" id="IPR050194">
    <property type="entry name" value="Glycosyltransferase_grp1"/>
</dbReference>
<reference evidence="3 4" key="1">
    <citation type="submission" date="2018-03" db="EMBL/GenBank/DDBJ databases">
        <authorList>
            <person name="Keele B.F."/>
        </authorList>
    </citation>
    <scope>NUCLEOTIDE SEQUENCE [LARGE SCALE GENOMIC DNA]</scope>
    <source>
        <strain evidence="3 4">D20</strain>
    </source>
</reference>
<dbReference type="OrthoDB" id="9802525at2"/>
<dbReference type="Pfam" id="PF13579">
    <property type="entry name" value="Glyco_trans_4_4"/>
    <property type="match status" value="1"/>
</dbReference>
<dbReference type="PANTHER" id="PTHR45947:SF13">
    <property type="entry name" value="TRANSFERASE"/>
    <property type="match status" value="1"/>
</dbReference>
<dbReference type="InterPro" id="IPR001296">
    <property type="entry name" value="Glyco_trans_1"/>
</dbReference>
<dbReference type="AlphaFoldDB" id="A0A2T4IK30"/>
<gene>
    <name evidence="3" type="ORF">C8261_01505</name>
</gene>
<name>A0A2T4IK30_9RHOO</name>
<evidence type="ECO:0000259" key="2">
    <source>
        <dbReference type="Pfam" id="PF13579"/>
    </source>
</evidence>
<protein>
    <submittedName>
        <fullName evidence="3">Glycosyl transferase</fullName>
    </submittedName>
</protein>
<dbReference type="GO" id="GO:0016757">
    <property type="term" value="F:glycosyltransferase activity"/>
    <property type="evidence" value="ECO:0007669"/>
    <property type="project" value="InterPro"/>
</dbReference>
<sequence>MQRLLSLNSYHYRRGGSDVVYMEHDAMFRGLGWDTAQMSMHHPRNVASPWSDYFVDEIEFGNQYGLLEKVGMAGKVIYSLEAQRKLRALLERFPADVAHVHCIYHHLSPSVLPVLRKRGIPVVLTAHDLKIACPAYKMLNAGGICEQCKGGRVWNVVRNRCLRGGLATSALVGVESAVHKVLGVYRNNLARVVAPSRFYMDKLMEWGWPREMLSYIPNYVDAQVHRAAFDAGDYFLYFGRLAVEKGVRTLIRAAVKAGASVKVVGTGPLEAELQAEAAGTRVEFMGFRSGDELWELVRGARAVVLPSEWYENAPMSVLEAYACGKPVIGARIGGIPEMIVADETGWLFESGDVEGLAAELEEVGRAPGGRLAEMGRAARELVERDFTRDRYRDEMLALYGSLVGAAR</sequence>
<organism evidence="3 4">
    <name type="scientific">Pseudothauera lacus</name>
    <dbReference type="NCBI Taxonomy" id="2136175"/>
    <lineage>
        <taxon>Bacteria</taxon>
        <taxon>Pseudomonadati</taxon>
        <taxon>Pseudomonadota</taxon>
        <taxon>Betaproteobacteria</taxon>
        <taxon>Rhodocyclales</taxon>
        <taxon>Zoogloeaceae</taxon>
        <taxon>Pseudothauera</taxon>
    </lineage>
</organism>
<feature type="domain" description="Glycosyl transferase family 1" evidence="1">
    <location>
        <begin position="233"/>
        <end position="380"/>
    </location>
</feature>
<dbReference type="Gene3D" id="3.40.50.2000">
    <property type="entry name" value="Glycogen Phosphorylase B"/>
    <property type="match status" value="3"/>
</dbReference>